<evidence type="ECO:0000313" key="1">
    <source>
        <dbReference type="EMBL" id="CNE38670.1"/>
    </source>
</evidence>
<dbReference type="RefSeq" id="WP_050118623.1">
    <property type="nucleotide sequence ID" value="NZ_CAWMAB010000003.1"/>
</dbReference>
<reference evidence="1 2" key="1">
    <citation type="submission" date="2015-03" db="EMBL/GenBank/DDBJ databases">
        <authorList>
            <person name="Murphy D."/>
        </authorList>
    </citation>
    <scope>NUCLEOTIDE SEQUENCE [LARGE SCALE GENOMIC DNA]</scope>
    <source>
        <strain evidence="1 2">FCF326</strain>
    </source>
</reference>
<dbReference type="EMBL" id="CPYI01000003">
    <property type="protein sequence ID" value="CNE38670.1"/>
    <property type="molecule type" value="Genomic_DNA"/>
</dbReference>
<dbReference type="Pfam" id="PF10758">
    <property type="entry name" value="DUF2586"/>
    <property type="match status" value="1"/>
</dbReference>
<proteinExistence type="predicted"/>
<protein>
    <submittedName>
        <fullName evidence="1">Putative tail sheath protein</fullName>
    </submittedName>
</protein>
<dbReference type="InterPro" id="IPR019694">
    <property type="entry name" value="Phage_HP1_Orf23"/>
</dbReference>
<sequence length="379" mass="40991">MSWPQVNIDQKNQLQGETKEIERAVLYIGTGKVNTGKTLAVNTQTDFDVLLGTDASAIKSCTTAAMLNAGQNWNGFVHVLAEPAKDAELDPLAWVEAVRAAQLVASVEGVVVVLPTDKATLTAAASLRAELLAKFGRWVWFVLAVDGPQADEGWPEYLARLAALQQGVAASAVQLVPRLWGNEPGVLAGRLCNRAVTIADSPARVATGPLLDMGSDAQPVDGKGVALDLATLQALETLRYSVPMWYPDYDGMYWSDGRTLDVEGGDYQAIESLRIVDKAARRIRLQAIAKIADRSLNSTPGSIAAHKTYFSKVLREMARSTQINGITFPGEVKPPKEGDVVITWRTATKVEIYIVVRPYECPKGITVSLMLDTALEDSQ</sequence>
<name>A0A0T9KXD6_YERKR</name>
<organism evidence="1 2">
    <name type="scientific">Yersinia kristensenii</name>
    <dbReference type="NCBI Taxonomy" id="28152"/>
    <lineage>
        <taxon>Bacteria</taxon>
        <taxon>Pseudomonadati</taxon>
        <taxon>Pseudomonadota</taxon>
        <taxon>Gammaproteobacteria</taxon>
        <taxon>Enterobacterales</taxon>
        <taxon>Yersiniaceae</taxon>
        <taxon>Yersinia</taxon>
    </lineage>
</organism>
<evidence type="ECO:0000313" key="2">
    <source>
        <dbReference type="Proteomes" id="UP000045824"/>
    </source>
</evidence>
<dbReference type="AlphaFoldDB" id="A0A0T9KXD6"/>
<accession>A0A0T9KXD6</accession>
<dbReference type="Proteomes" id="UP000045824">
    <property type="component" value="Unassembled WGS sequence"/>
</dbReference>
<gene>
    <name evidence="1" type="ORF">ERS008491_01146</name>
</gene>